<dbReference type="Pfam" id="PF04715">
    <property type="entry name" value="Anth_synt_I_N"/>
    <property type="match status" value="1"/>
</dbReference>
<reference evidence="3" key="1">
    <citation type="submission" date="2019-03" db="EMBL/GenBank/DDBJ databases">
        <authorList>
            <person name="Hao L."/>
        </authorList>
    </citation>
    <scope>NUCLEOTIDE SEQUENCE</scope>
</reference>
<accession>A0A485M9L0</accession>
<dbReference type="Pfam" id="PF00425">
    <property type="entry name" value="Chorismate_bind"/>
    <property type="match status" value="1"/>
</dbReference>
<dbReference type="GO" id="GO:0000162">
    <property type="term" value="P:L-tryptophan biosynthetic process"/>
    <property type="evidence" value="ECO:0007669"/>
    <property type="project" value="TreeGrafter"/>
</dbReference>
<dbReference type="PANTHER" id="PTHR11236:SF9">
    <property type="entry name" value="ANTHRANILATE SYNTHASE COMPONENT 1"/>
    <property type="match status" value="1"/>
</dbReference>
<dbReference type="InterPro" id="IPR019999">
    <property type="entry name" value="Anth_synth_I-like"/>
</dbReference>
<evidence type="ECO:0000259" key="2">
    <source>
        <dbReference type="Pfam" id="PF04715"/>
    </source>
</evidence>
<dbReference type="SUPFAM" id="SSF56322">
    <property type="entry name" value="ADC synthase"/>
    <property type="match status" value="1"/>
</dbReference>
<feature type="domain" description="Chorismate-utilising enzyme C-terminal" evidence="1">
    <location>
        <begin position="196"/>
        <end position="449"/>
    </location>
</feature>
<organism evidence="3">
    <name type="scientific">anaerobic digester metagenome</name>
    <dbReference type="NCBI Taxonomy" id="1263854"/>
    <lineage>
        <taxon>unclassified sequences</taxon>
        <taxon>metagenomes</taxon>
        <taxon>ecological metagenomes</taxon>
    </lineage>
</organism>
<evidence type="ECO:0000259" key="1">
    <source>
        <dbReference type="Pfam" id="PF00425"/>
    </source>
</evidence>
<dbReference type="InterPro" id="IPR015890">
    <property type="entry name" value="Chorismate_C"/>
</dbReference>
<dbReference type="PRINTS" id="PR00095">
    <property type="entry name" value="ANTSNTHASEI"/>
</dbReference>
<keyword evidence="3" id="KW-0456">Lyase</keyword>
<protein>
    <submittedName>
        <fullName evidence="3">Anthranilate synthase component 1</fullName>
        <ecNumber evidence="3">4.1.3.27</ecNumber>
    </submittedName>
</protein>
<dbReference type="AlphaFoldDB" id="A0A485M9L0"/>
<name>A0A485M9L0_9ZZZZ</name>
<dbReference type="Gene3D" id="3.60.120.10">
    <property type="entry name" value="Anthranilate synthase"/>
    <property type="match status" value="1"/>
</dbReference>
<dbReference type="GO" id="GO:0004049">
    <property type="term" value="F:anthranilate synthase activity"/>
    <property type="evidence" value="ECO:0007669"/>
    <property type="project" value="UniProtKB-EC"/>
</dbReference>
<gene>
    <name evidence="3" type="primary">trpE</name>
    <name evidence="3" type="ORF">SCFA_590014</name>
</gene>
<dbReference type="InterPro" id="IPR005801">
    <property type="entry name" value="ADC_synthase"/>
</dbReference>
<dbReference type="PANTHER" id="PTHR11236">
    <property type="entry name" value="AMINOBENZOATE/ANTHRANILATE SYNTHASE"/>
    <property type="match status" value="1"/>
</dbReference>
<dbReference type="EMBL" id="CAADRM010000124">
    <property type="protein sequence ID" value="VFU16905.1"/>
    <property type="molecule type" value="Genomic_DNA"/>
</dbReference>
<evidence type="ECO:0000313" key="3">
    <source>
        <dbReference type="EMBL" id="VFU16905.1"/>
    </source>
</evidence>
<feature type="domain" description="Anthranilate synthase component I N-terminal" evidence="2">
    <location>
        <begin position="24"/>
        <end position="141"/>
    </location>
</feature>
<sequence length="461" mass="50808">METFRVFRDREDRGVVVRKRLACDTLTPVQTYFSLVGEGKGFLLESIPGSYSFIGRFSDDQMIAVCDHDNPWDRIPLNGCSLMFEQDGLPPFIGGYVGYLGYDLVRGIERLPRPGVPSGFPDALLGRVDSLVVFDHPKQEISLIHTIPEPGTGEGDAVMRAGRAFEAIEGLLFSGPPIKDPQNPPPCRIEGASLSEDEFLDAVKAARGYIRDGEIIQTVLSRRLRLDAACSPFDTYRRLRRINPSPYLFHINLGDTTLVGSSPEVMVRLRGDTITSLPIAGTRPRGKNEQEDRILAQDLMSDAKERAEHLMLLDLARNDVGRVSRPGTVRVTSREEVKRYSHVMHIVSCVEGRIRPGLTNLDVLKSCFPAGTVSGAPKVRAMEIIDELEGMCRGPYAGAVGYLSFNGDIDTGIAIRTIFIRGREYYIQAGAGIVWDSVPENELREIDTKLKALSAALGGMA</sequence>
<dbReference type="InterPro" id="IPR006805">
    <property type="entry name" value="Anth_synth_I_N"/>
</dbReference>
<proteinExistence type="predicted"/>
<dbReference type="EC" id="4.1.3.27" evidence="3"/>